<sequence length="305" mass="33986">MASATHGPFIAASQIAGNILDWGKPINISQQSTTTDSNDDDNLTFVIADRHKHYDMIHKMMTEMFSFQEPITRSVGASPEDVTDFFHDLCSASLNSPYSVLAFIGEKCVGMTLNYITTDMKKSVEECCSPGLKFKSDFVEEISNGPYNNPRANRVCAFIEEVERNYGYFIPKCKKLFKLDVIFVHPNFSGRGIGTKLAEKSIQVARENNCDYLIRGIGTKLAEKSIQVARENNCDYLMSVATARCSAYIFNKLGFTCVREVPFLSFNENGKQVFQDLHDGNTSGKLMILKLGSSVSSTNSFENIS</sequence>
<proteinExistence type="predicted"/>
<dbReference type="Proteomes" id="UP000887580">
    <property type="component" value="Unplaced"/>
</dbReference>
<dbReference type="WBParaSite" id="PS1159_v2.g21104.t1">
    <property type="protein sequence ID" value="PS1159_v2.g21104.t1"/>
    <property type="gene ID" value="PS1159_v2.g21104"/>
</dbReference>
<evidence type="ECO:0000313" key="1">
    <source>
        <dbReference type="Proteomes" id="UP000887580"/>
    </source>
</evidence>
<name>A0AC35FUZ2_9BILA</name>
<protein>
    <submittedName>
        <fullName evidence="2">N-acetyltransferase domain-containing protein</fullName>
    </submittedName>
</protein>
<accession>A0AC35FUZ2</accession>
<reference evidence="2" key="1">
    <citation type="submission" date="2022-11" db="UniProtKB">
        <authorList>
            <consortium name="WormBaseParasite"/>
        </authorList>
    </citation>
    <scope>IDENTIFICATION</scope>
</reference>
<evidence type="ECO:0000313" key="2">
    <source>
        <dbReference type="WBParaSite" id="PS1159_v2.g21104.t1"/>
    </source>
</evidence>
<organism evidence="1 2">
    <name type="scientific">Panagrolaimus sp. PS1159</name>
    <dbReference type="NCBI Taxonomy" id="55785"/>
    <lineage>
        <taxon>Eukaryota</taxon>
        <taxon>Metazoa</taxon>
        <taxon>Ecdysozoa</taxon>
        <taxon>Nematoda</taxon>
        <taxon>Chromadorea</taxon>
        <taxon>Rhabditida</taxon>
        <taxon>Tylenchina</taxon>
        <taxon>Panagrolaimomorpha</taxon>
        <taxon>Panagrolaimoidea</taxon>
        <taxon>Panagrolaimidae</taxon>
        <taxon>Panagrolaimus</taxon>
    </lineage>
</organism>